<protein>
    <submittedName>
        <fullName evidence="1">Uncharacterized protein</fullName>
    </submittedName>
</protein>
<organism evidence="1 2">
    <name type="scientific">Engystomops pustulosus</name>
    <name type="common">Tungara frog</name>
    <name type="synonym">Physalaemus pustulosus</name>
    <dbReference type="NCBI Taxonomy" id="76066"/>
    <lineage>
        <taxon>Eukaryota</taxon>
        <taxon>Metazoa</taxon>
        <taxon>Chordata</taxon>
        <taxon>Craniata</taxon>
        <taxon>Vertebrata</taxon>
        <taxon>Euteleostomi</taxon>
        <taxon>Amphibia</taxon>
        <taxon>Batrachia</taxon>
        <taxon>Anura</taxon>
        <taxon>Neobatrachia</taxon>
        <taxon>Hyloidea</taxon>
        <taxon>Leptodactylidae</taxon>
        <taxon>Leiuperinae</taxon>
        <taxon>Engystomops</taxon>
    </lineage>
</organism>
<sequence length="227" mass="25978">MASSGKSRHHSIYRDFVSTFILVPRGSLFVRLPLQTHNTIIEVGPSSAMKMYCVKKSYTHTVVTARQCSHCFQLSLVLLLLFHRLLLQKVYPSKSSDEIQELLVTADSQLKPEDDNIHYKSLFQEDEEGNASPFIVILRNQFSAERKQYLKQLKDKLGDNYVKPEELKAAFLSVDPVIDDKTLDRYLSRAFQVTKEQLDVTKPLTLKQIFYNLDAVNIRKTGPAAQV</sequence>
<gene>
    <name evidence="1" type="ORF">GDO81_015999</name>
</gene>
<keyword evidence="2" id="KW-1185">Reference proteome</keyword>
<dbReference type="AlphaFoldDB" id="A0AAV7AUR5"/>
<dbReference type="Proteomes" id="UP000824782">
    <property type="component" value="Unassembled WGS sequence"/>
</dbReference>
<name>A0AAV7AUR5_ENGPU</name>
<accession>A0AAV7AUR5</accession>
<dbReference type="EMBL" id="WNYA01000007">
    <property type="protein sequence ID" value="KAG8563280.1"/>
    <property type="molecule type" value="Genomic_DNA"/>
</dbReference>
<evidence type="ECO:0000313" key="2">
    <source>
        <dbReference type="Proteomes" id="UP000824782"/>
    </source>
</evidence>
<reference evidence="1" key="1">
    <citation type="thesis" date="2020" institute="ProQuest LLC" country="789 East Eisenhower Parkway, Ann Arbor, MI, USA">
        <title>Comparative Genomics and Chromosome Evolution.</title>
        <authorList>
            <person name="Mudd A.B."/>
        </authorList>
    </citation>
    <scope>NUCLEOTIDE SEQUENCE</scope>
    <source>
        <strain evidence="1">237g6f4</strain>
        <tissue evidence="1">Blood</tissue>
    </source>
</reference>
<proteinExistence type="predicted"/>
<comment type="caution">
    <text evidence="1">The sequence shown here is derived from an EMBL/GenBank/DDBJ whole genome shotgun (WGS) entry which is preliminary data.</text>
</comment>
<evidence type="ECO:0000313" key="1">
    <source>
        <dbReference type="EMBL" id="KAG8563280.1"/>
    </source>
</evidence>